<dbReference type="CDD" id="cd02000">
    <property type="entry name" value="TPP_E1_PDC_ADC_BCADC"/>
    <property type="match status" value="1"/>
</dbReference>
<dbReference type="GO" id="GO:0000287">
    <property type="term" value="F:magnesium ion binding"/>
    <property type="evidence" value="ECO:0007669"/>
    <property type="project" value="UniProtKB-ARBA"/>
</dbReference>
<protein>
    <submittedName>
        <fullName evidence="6">Thiamine pyrophosphate-dependent dehydrogenase E1 component subunit alpha</fullName>
    </submittedName>
</protein>
<dbReference type="KEGG" id="mgor:H0P51_07345"/>
<dbReference type="RefSeq" id="WP_180917306.1">
    <property type="nucleotide sequence ID" value="NZ_CP059165.1"/>
</dbReference>
<dbReference type="Gene3D" id="3.40.50.970">
    <property type="match status" value="1"/>
</dbReference>
<dbReference type="EMBL" id="CP059165">
    <property type="protein sequence ID" value="QLL08721.1"/>
    <property type="molecule type" value="Genomic_DNA"/>
</dbReference>
<dbReference type="InterPro" id="IPR050642">
    <property type="entry name" value="PDH_E1_Alpha_Subunit"/>
</dbReference>
<evidence type="ECO:0000256" key="1">
    <source>
        <dbReference type="ARBA" id="ARBA00001946"/>
    </source>
</evidence>
<evidence type="ECO:0000256" key="4">
    <source>
        <dbReference type="ARBA" id="ARBA00023052"/>
    </source>
</evidence>
<evidence type="ECO:0000256" key="2">
    <source>
        <dbReference type="ARBA" id="ARBA00001964"/>
    </source>
</evidence>
<dbReference type="PANTHER" id="PTHR11516:SF60">
    <property type="entry name" value="PYRUVATE DEHYDROGENASE E1 COMPONENT SUBUNIT ALPHA"/>
    <property type="match status" value="1"/>
</dbReference>
<gene>
    <name evidence="6" type="ORF">H0P51_07345</name>
</gene>
<comment type="cofactor">
    <cofactor evidence="1">
        <name>Mg(2+)</name>
        <dbReference type="ChEBI" id="CHEBI:18420"/>
    </cofactor>
</comment>
<evidence type="ECO:0000256" key="3">
    <source>
        <dbReference type="ARBA" id="ARBA00023002"/>
    </source>
</evidence>
<keyword evidence="7" id="KW-1185">Reference proteome</keyword>
<accession>A0A7D6E3C7</accession>
<dbReference type="GO" id="GO:0004739">
    <property type="term" value="F:pyruvate dehydrogenase (acetyl-transferring) activity"/>
    <property type="evidence" value="ECO:0007669"/>
    <property type="project" value="TreeGrafter"/>
</dbReference>
<keyword evidence="4" id="KW-0786">Thiamine pyrophosphate</keyword>
<dbReference type="InterPro" id="IPR029061">
    <property type="entry name" value="THDP-binding"/>
</dbReference>
<reference evidence="6" key="2">
    <citation type="submission" date="2020-07" db="EMBL/GenBank/DDBJ databases">
        <authorList>
            <person name="Yu X."/>
        </authorList>
    </citation>
    <scope>NUCLEOTIDE SEQUENCE [LARGE SCALE GENOMIC DNA]</scope>
    <source>
        <strain evidence="6">24T</strain>
    </source>
</reference>
<dbReference type="InterPro" id="IPR001017">
    <property type="entry name" value="DH_E1"/>
</dbReference>
<evidence type="ECO:0000259" key="5">
    <source>
        <dbReference type="Pfam" id="PF00676"/>
    </source>
</evidence>
<name>A0A7D6E3C7_9MYCO</name>
<reference evidence="6" key="1">
    <citation type="submission" date="2020-07" db="EMBL/GenBank/DDBJ databases">
        <title>Description of Mycobacterium gordonae subsp. intergordonae subsp.nov. and Mycobacterium gordonae subsp. gordonae subsp. nov.</title>
        <authorList>
            <person name="Huang H."/>
        </authorList>
    </citation>
    <scope>NUCLEOTIDE SEQUENCE [LARGE SCALE GENOMIC DNA]</scope>
    <source>
        <strain evidence="6">24T</strain>
    </source>
</reference>
<organism evidence="6 7">
    <name type="scientific">Mycobacterium vicinigordonae</name>
    <dbReference type="NCBI Taxonomy" id="1719132"/>
    <lineage>
        <taxon>Bacteria</taxon>
        <taxon>Bacillati</taxon>
        <taxon>Actinomycetota</taxon>
        <taxon>Actinomycetes</taxon>
        <taxon>Mycobacteriales</taxon>
        <taxon>Mycobacteriaceae</taxon>
        <taxon>Mycobacterium</taxon>
    </lineage>
</organism>
<proteinExistence type="predicted"/>
<dbReference type="Pfam" id="PF00676">
    <property type="entry name" value="E1_dh"/>
    <property type="match status" value="1"/>
</dbReference>
<dbReference type="SUPFAM" id="SSF52518">
    <property type="entry name" value="Thiamin diphosphate-binding fold (THDP-binding)"/>
    <property type="match status" value="1"/>
</dbReference>
<dbReference type="Proteomes" id="UP000510682">
    <property type="component" value="Chromosome"/>
</dbReference>
<evidence type="ECO:0000313" key="6">
    <source>
        <dbReference type="EMBL" id="QLL08721.1"/>
    </source>
</evidence>
<dbReference type="AlphaFoldDB" id="A0A7D6E3C7"/>
<comment type="cofactor">
    <cofactor evidence="2">
        <name>thiamine diphosphate</name>
        <dbReference type="ChEBI" id="CHEBI:58937"/>
    </cofactor>
</comment>
<evidence type="ECO:0000313" key="7">
    <source>
        <dbReference type="Proteomes" id="UP000510682"/>
    </source>
</evidence>
<dbReference type="GO" id="GO:0006086">
    <property type="term" value="P:pyruvate decarboxylation to acetyl-CoA"/>
    <property type="evidence" value="ECO:0007669"/>
    <property type="project" value="TreeGrafter"/>
</dbReference>
<sequence length="327" mass="35121">MSESSSSPDTQELLGIYETAHTIRLVDQTLRNLLDQAKFRGVLYPVRGQEVVAACIGSTLRSDDQVVTTYRGMHDQIAKGVPLDELLAELYGKATGCCKGKGGPMHITDADAGVMVTTGIVGAGLPIATGLALAAKMQGSDRVCVVNFGDGATNIGAFHEAMNLAAVWDLPVIFVCQNNEYAEYTHRLETQRGEIFERAAAYGMPGVVASDDDPRGMVRASEAAVARARAGEGPTLLECRTFRYMGHIYGEPQAYMDKEELARRMANDPVDALRNTLVSEGVGDAVNEREKSVRAAVDAAVTYAIDSPLPEERELMTDIYAGPVVTS</sequence>
<feature type="domain" description="Dehydrogenase E1 component" evidence="5">
    <location>
        <begin position="22"/>
        <end position="310"/>
    </location>
</feature>
<dbReference type="PANTHER" id="PTHR11516">
    <property type="entry name" value="PYRUVATE DEHYDROGENASE E1 COMPONENT, ALPHA SUBUNIT BACTERIAL AND ORGANELLAR"/>
    <property type="match status" value="1"/>
</dbReference>
<keyword evidence="3" id="KW-0560">Oxidoreductase</keyword>